<dbReference type="GO" id="GO:0005506">
    <property type="term" value="F:iron ion binding"/>
    <property type="evidence" value="ECO:0007669"/>
    <property type="project" value="InterPro"/>
</dbReference>
<dbReference type="CDD" id="cd06664">
    <property type="entry name" value="IscU_like"/>
    <property type="match status" value="1"/>
</dbReference>
<comment type="caution">
    <text evidence="2">The sequence shown here is derived from an EMBL/GenBank/DDBJ whole genome shotgun (WGS) entry which is preliminary data.</text>
</comment>
<evidence type="ECO:0000313" key="3">
    <source>
        <dbReference type="Proteomes" id="UP000006251"/>
    </source>
</evidence>
<accession>K6Y4Q9</accession>
<evidence type="ECO:0000259" key="1">
    <source>
        <dbReference type="Pfam" id="PF01592"/>
    </source>
</evidence>
<protein>
    <submittedName>
        <fullName evidence="2">NifU-like protein</fullName>
    </submittedName>
</protein>
<dbReference type="NCBIfam" id="TIGR01994">
    <property type="entry name" value="SUF_scaf_2"/>
    <property type="match status" value="1"/>
</dbReference>
<dbReference type="InterPro" id="IPR002871">
    <property type="entry name" value="NIF_FeS_clus_asmbl_NifU_N"/>
</dbReference>
<reference evidence="3" key="1">
    <citation type="journal article" date="2014" name="Environ. Microbiol.">
        <title>Comparative genomics of the marine bacterial genus Glaciecola reveals the high degree of genomic diversity and genomic characteristic for cold adaptation.</title>
        <authorList>
            <person name="Qin Q.L."/>
            <person name="Xie B.B."/>
            <person name="Yu Y."/>
            <person name="Shu Y.L."/>
            <person name="Rong J.C."/>
            <person name="Zhang Y.J."/>
            <person name="Zhao D.L."/>
            <person name="Chen X.L."/>
            <person name="Zhang X.Y."/>
            <person name="Chen B."/>
            <person name="Zhou B.C."/>
            <person name="Zhang Y.Z."/>
        </authorList>
    </citation>
    <scope>NUCLEOTIDE SEQUENCE [LARGE SCALE GENOMIC DNA]</scope>
    <source>
        <strain evidence="3">ACAM 615</strain>
    </source>
</reference>
<dbReference type="RefSeq" id="WP_006009547.1">
    <property type="nucleotide sequence ID" value="NZ_BAEQ01000016.1"/>
</dbReference>
<organism evidence="2 3">
    <name type="scientific">Brumicola pallidula DSM 14239 = ACAM 615</name>
    <dbReference type="NCBI Taxonomy" id="1121922"/>
    <lineage>
        <taxon>Bacteria</taxon>
        <taxon>Pseudomonadati</taxon>
        <taxon>Pseudomonadota</taxon>
        <taxon>Gammaproteobacteria</taxon>
        <taxon>Alteromonadales</taxon>
        <taxon>Alteromonadaceae</taxon>
        <taxon>Brumicola</taxon>
    </lineage>
</organism>
<gene>
    <name evidence="2" type="primary">nifU</name>
    <name evidence="2" type="ORF">GPAL_0884</name>
</gene>
<keyword evidence="3" id="KW-1185">Reference proteome</keyword>
<dbReference type="PANTHER" id="PTHR10093">
    <property type="entry name" value="IRON-SULFUR CLUSTER ASSEMBLY ENZYME NIFU HOMOLOG"/>
    <property type="match status" value="1"/>
</dbReference>
<dbReference type="Pfam" id="PF01592">
    <property type="entry name" value="NifU_N"/>
    <property type="match status" value="1"/>
</dbReference>
<dbReference type="AlphaFoldDB" id="K6Y4Q9"/>
<dbReference type="Proteomes" id="UP000006251">
    <property type="component" value="Unassembled WGS sequence"/>
</dbReference>
<dbReference type="GO" id="GO:0051536">
    <property type="term" value="F:iron-sulfur cluster binding"/>
    <property type="evidence" value="ECO:0007669"/>
    <property type="project" value="InterPro"/>
</dbReference>
<sequence>MSDSQLYKAQLLDHFKKPRNKVVGELSTMQVVKRGSNPRCGDDIEVGFSLNNNIIQAIQFRGRGCSVCIASASMMTESIKGQSTEYAKKIAAQMQGWIAGEDVNIPQMLLPLEAVRNHPARKKCVMLAWHALVEGMDECNV</sequence>
<name>K6Y4Q9_9ALTE</name>
<dbReference type="OrthoDB" id="9804157at2"/>
<dbReference type="SUPFAM" id="SSF82649">
    <property type="entry name" value="SufE/NifU"/>
    <property type="match status" value="1"/>
</dbReference>
<dbReference type="Gene3D" id="3.90.1010.10">
    <property type="match status" value="1"/>
</dbReference>
<dbReference type="GO" id="GO:0016226">
    <property type="term" value="P:iron-sulfur cluster assembly"/>
    <property type="evidence" value="ECO:0007669"/>
    <property type="project" value="InterPro"/>
</dbReference>
<dbReference type="STRING" id="1121922.GCA_000428905_01407"/>
<feature type="domain" description="NIF system FeS cluster assembly NifU N-terminal" evidence="1">
    <location>
        <begin position="7"/>
        <end position="93"/>
    </location>
</feature>
<proteinExistence type="predicted"/>
<dbReference type="EMBL" id="BAEQ01000016">
    <property type="protein sequence ID" value="GAC27764.1"/>
    <property type="molecule type" value="Genomic_DNA"/>
</dbReference>
<evidence type="ECO:0000313" key="2">
    <source>
        <dbReference type="EMBL" id="GAC27764.1"/>
    </source>
</evidence>